<reference evidence="1" key="1">
    <citation type="submission" date="2023-06" db="EMBL/GenBank/DDBJ databases">
        <authorList>
            <consortium name="Lawrence Berkeley National Laboratory"/>
            <person name="Ahrendt S."/>
            <person name="Sahu N."/>
            <person name="Indic B."/>
            <person name="Wong-Bajracharya J."/>
            <person name="Merenyi Z."/>
            <person name="Ke H.-M."/>
            <person name="Monk M."/>
            <person name="Kocsube S."/>
            <person name="Drula E."/>
            <person name="Lipzen A."/>
            <person name="Balint B."/>
            <person name="Henrissat B."/>
            <person name="Andreopoulos B."/>
            <person name="Martin F.M."/>
            <person name="Harder C.B."/>
            <person name="Rigling D."/>
            <person name="Ford K.L."/>
            <person name="Foster G.D."/>
            <person name="Pangilinan J."/>
            <person name="Papanicolaou A."/>
            <person name="Barry K."/>
            <person name="LaButti K."/>
            <person name="Viragh M."/>
            <person name="Koriabine M."/>
            <person name="Yan M."/>
            <person name="Riley R."/>
            <person name="Champramary S."/>
            <person name="Plett K.L."/>
            <person name="Tsai I.J."/>
            <person name="Slot J."/>
            <person name="Sipos G."/>
            <person name="Plett J."/>
            <person name="Nagy L.G."/>
            <person name="Grigoriev I.V."/>
        </authorList>
    </citation>
    <scope>NUCLEOTIDE SEQUENCE</scope>
    <source>
        <strain evidence="1">ICMP 16352</strain>
    </source>
</reference>
<gene>
    <name evidence="1" type="ORF">IW261DRAFT_223604</name>
</gene>
<dbReference type="AlphaFoldDB" id="A0AA39P6H5"/>
<name>A0AA39P6H5_9AGAR</name>
<protein>
    <submittedName>
        <fullName evidence="1">Uncharacterized protein</fullName>
    </submittedName>
</protein>
<comment type="caution">
    <text evidence="1">The sequence shown here is derived from an EMBL/GenBank/DDBJ whole genome shotgun (WGS) entry which is preliminary data.</text>
</comment>
<organism evidence="1 2">
    <name type="scientific">Armillaria novae-zelandiae</name>
    <dbReference type="NCBI Taxonomy" id="153914"/>
    <lineage>
        <taxon>Eukaryota</taxon>
        <taxon>Fungi</taxon>
        <taxon>Dikarya</taxon>
        <taxon>Basidiomycota</taxon>
        <taxon>Agaricomycotina</taxon>
        <taxon>Agaricomycetes</taxon>
        <taxon>Agaricomycetidae</taxon>
        <taxon>Agaricales</taxon>
        <taxon>Marasmiineae</taxon>
        <taxon>Physalacriaceae</taxon>
        <taxon>Armillaria</taxon>
    </lineage>
</organism>
<dbReference type="Proteomes" id="UP001175227">
    <property type="component" value="Unassembled WGS sequence"/>
</dbReference>
<accession>A0AA39P6H5</accession>
<proteinExistence type="predicted"/>
<keyword evidence="2" id="KW-1185">Reference proteome</keyword>
<sequence length="501" mass="57864">MPFSLRELLSQPFGPLPETCLDIDFLKRRHLTLALSSVRMFLPGREGTGLNETEFVDGFASNVQFMGRLVIEDLRWLSTRGYEQLQRELRERDVDTNNVPSALTLKSVYGYIPGEGSRVTIWLLCNKNMTATFLTSNLHPTSLLLKSTSEKSYKITSFDVHTHKRSHKYLERYRLLAMVDEFVKATETSVADCTIDWLIECIRQRHNVDGSERRILYDSEDSEIEIGIEWDDEGSRGKLRRPRRARHLSKAEARSVLAKDAKWLLAEQLGRRADKRTLSVHALCRFCSEIARMKRWNGRRRPRVGNEVSALALLSFDINLNKYYRKRKTKAEWQKELARAVKYEIEKKRKEESLPIPAASEPEPTLPQILPVYHYDDDMSQASTSAASDAEDEWKSDLRHSIGRSIPPWLATPPTLPPPGTFTWNCNCGNHIDVLEWSKGNKARRTHGTTLQDSDVLFHRLLRAISDHYEEHLEQIGILEKLKELNTRRARTDDWIKAEGH</sequence>
<evidence type="ECO:0000313" key="1">
    <source>
        <dbReference type="EMBL" id="KAK0478359.1"/>
    </source>
</evidence>
<evidence type="ECO:0000313" key="2">
    <source>
        <dbReference type="Proteomes" id="UP001175227"/>
    </source>
</evidence>
<dbReference type="EMBL" id="JAUEPR010000014">
    <property type="protein sequence ID" value="KAK0478359.1"/>
    <property type="molecule type" value="Genomic_DNA"/>
</dbReference>